<dbReference type="GO" id="GO:0006605">
    <property type="term" value="P:protein targeting"/>
    <property type="evidence" value="ECO:0007669"/>
    <property type="project" value="UniProtKB-UniRule"/>
</dbReference>
<feature type="transmembrane region" description="Helical" evidence="10">
    <location>
        <begin position="212"/>
        <end position="240"/>
    </location>
</feature>
<evidence type="ECO:0000256" key="5">
    <source>
        <dbReference type="ARBA" id="ARBA00022692"/>
    </source>
</evidence>
<feature type="transmembrane region" description="Helical" evidence="10">
    <location>
        <begin position="37"/>
        <end position="55"/>
    </location>
</feature>
<organism evidence="11 12">
    <name type="scientific">Tepidicaulis marinus</name>
    <dbReference type="NCBI Taxonomy" id="1333998"/>
    <lineage>
        <taxon>Bacteria</taxon>
        <taxon>Pseudomonadati</taxon>
        <taxon>Pseudomonadota</taxon>
        <taxon>Alphaproteobacteria</taxon>
        <taxon>Hyphomicrobiales</taxon>
        <taxon>Parvibaculaceae</taxon>
        <taxon>Tepidicaulis</taxon>
    </lineage>
</organism>
<feature type="transmembrane region" description="Helical" evidence="10">
    <location>
        <begin position="122"/>
        <end position="147"/>
    </location>
</feature>
<dbReference type="NCBIfam" id="TIGR01400">
    <property type="entry name" value="fliR"/>
    <property type="match status" value="1"/>
</dbReference>
<dbReference type="EMBL" id="BBIO01000005">
    <property type="protein sequence ID" value="GAK44720.1"/>
    <property type="molecule type" value="Genomic_DNA"/>
</dbReference>
<dbReference type="PANTHER" id="PTHR30065">
    <property type="entry name" value="FLAGELLAR BIOSYNTHETIC PROTEIN FLIR"/>
    <property type="match status" value="1"/>
</dbReference>
<evidence type="ECO:0000256" key="7">
    <source>
        <dbReference type="ARBA" id="ARBA00023136"/>
    </source>
</evidence>
<evidence type="ECO:0000256" key="4">
    <source>
        <dbReference type="ARBA" id="ARBA00022475"/>
    </source>
</evidence>
<accession>A0A081B9K2</accession>
<evidence type="ECO:0000256" key="9">
    <source>
        <dbReference type="NCBIfam" id="TIGR01400"/>
    </source>
</evidence>
<evidence type="ECO:0000313" key="11">
    <source>
        <dbReference type="EMBL" id="GAK44720.1"/>
    </source>
</evidence>
<name>A0A081B9K2_9HYPH</name>
<dbReference type="Pfam" id="PF01311">
    <property type="entry name" value="Bac_export_1"/>
    <property type="match status" value="1"/>
</dbReference>
<dbReference type="eggNOG" id="COG1684">
    <property type="taxonomic scope" value="Bacteria"/>
</dbReference>
<feature type="transmembrane region" description="Helical" evidence="10">
    <location>
        <begin position="89"/>
        <end position="110"/>
    </location>
</feature>
<keyword evidence="8 10" id="KW-0975">Bacterial flagellum</keyword>
<feature type="transmembrane region" description="Helical" evidence="10">
    <location>
        <begin position="12"/>
        <end position="31"/>
    </location>
</feature>
<keyword evidence="11" id="KW-0969">Cilium</keyword>
<keyword evidence="11" id="KW-0966">Cell projection</keyword>
<proteinExistence type="inferred from homology"/>
<dbReference type="GO" id="GO:0005886">
    <property type="term" value="C:plasma membrane"/>
    <property type="evidence" value="ECO:0007669"/>
    <property type="project" value="UniProtKB-SubCell"/>
</dbReference>
<evidence type="ECO:0000313" key="12">
    <source>
        <dbReference type="Proteomes" id="UP000028702"/>
    </source>
</evidence>
<dbReference type="GO" id="GO:0009425">
    <property type="term" value="C:bacterial-type flagellum basal body"/>
    <property type="evidence" value="ECO:0007669"/>
    <property type="project" value="UniProtKB-SubCell"/>
</dbReference>
<feature type="transmembrane region" description="Helical" evidence="10">
    <location>
        <begin position="67"/>
        <end position="83"/>
    </location>
</feature>
<evidence type="ECO:0000256" key="6">
    <source>
        <dbReference type="ARBA" id="ARBA00022989"/>
    </source>
</evidence>
<dbReference type="AlphaFoldDB" id="A0A081B9K2"/>
<dbReference type="PANTHER" id="PTHR30065:SF8">
    <property type="entry name" value="FLAGELLAR BIOSYNTHETIC PROTEIN FLIR"/>
    <property type="match status" value="1"/>
</dbReference>
<keyword evidence="6 10" id="KW-1133">Transmembrane helix</keyword>
<evidence type="ECO:0000256" key="8">
    <source>
        <dbReference type="ARBA" id="ARBA00023143"/>
    </source>
</evidence>
<evidence type="ECO:0000256" key="1">
    <source>
        <dbReference type="ARBA" id="ARBA00002578"/>
    </source>
</evidence>
<dbReference type="InterPro" id="IPR006303">
    <property type="entry name" value="FliR"/>
</dbReference>
<reference evidence="11 12" key="1">
    <citation type="submission" date="2014-07" db="EMBL/GenBank/DDBJ databases">
        <title>Tepidicaulis marinum gen. nov., sp. nov., a novel marine bacterium denitrifying nitrate to nitrous oxide strictly under microaerobic conditions.</title>
        <authorList>
            <person name="Takeuchi M."/>
            <person name="Yamagishi T."/>
            <person name="Kamagata Y."/>
            <person name="Oshima K."/>
            <person name="Hattori M."/>
            <person name="Katayama T."/>
            <person name="Hanada S."/>
            <person name="Tamaki H."/>
            <person name="Marumo K."/>
            <person name="Maeda H."/>
            <person name="Nedachi M."/>
            <person name="Iwasaki W."/>
            <person name="Suwa Y."/>
            <person name="Sakata S."/>
        </authorList>
    </citation>
    <scope>NUCLEOTIDE SEQUENCE [LARGE SCALE GENOMIC DNA]</scope>
    <source>
        <strain evidence="11 12">MA2</strain>
    </source>
</reference>
<protein>
    <recommendedName>
        <fullName evidence="3 9">Flagellar biosynthetic protein FliR</fullName>
    </recommendedName>
</protein>
<keyword evidence="12" id="KW-1185">Reference proteome</keyword>
<comment type="function">
    <text evidence="1 10">Role in flagellar biosynthesis.</text>
</comment>
<comment type="similarity">
    <text evidence="2 10">Belongs to the FliR/MopE/SpaR family.</text>
</comment>
<comment type="caution">
    <text evidence="11">The sequence shown here is derived from an EMBL/GenBank/DDBJ whole genome shotgun (WGS) entry which is preliminary data.</text>
</comment>
<dbReference type="InterPro" id="IPR002010">
    <property type="entry name" value="T3SS_IM_R"/>
</dbReference>
<dbReference type="Proteomes" id="UP000028702">
    <property type="component" value="Unassembled WGS sequence"/>
</dbReference>
<dbReference type="RefSeq" id="WP_081875428.1">
    <property type="nucleotide sequence ID" value="NZ_BBIO01000005.1"/>
</dbReference>
<keyword evidence="5 10" id="KW-0812">Transmembrane</keyword>
<keyword evidence="7 10" id="KW-0472">Membrane</keyword>
<sequence>MNITAAPDTVFVFLMIFCRIGTMIMLMPALGEISVPGRIRLTFAVTLTAILMPLVQDNYGTLPATPGLLAGAIVSEFLIGLMIGGTARLLMTALQIAGTIIAFQTGLAFAQNVDPTQGIQSALVGSFMSVVAVTMIFATDLHYLLIAVMNDSYALFKPGAPLPVGDFLQAVTGVIAGSFKLGVQLSAPFLVFGLVFYMGLGILSRLMPQLQVFFIALPANIFLGFLLLMVLLGVMMSWFLGYFEATLSQFLA</sequence>
<dbReference type="GO" id="GO:0044780">
    <property type="term" value="P:bacterial-type flagellum assembly"/>
    <property type="evidence" value="ECO:0007669"/>
    <property type="project" value="UniProtKB-UniRule"/>
</dbReference>
<dbReference type="PRINTS" id="PR00953">
    <property type="entry name" value="TYPE3IMRPROT"/>
</dbReference>
<dbReference type="STRING" id="1333998.M2A_1219"/>
<evidence type="ECO:0000256" key="2">
    <source>
        <dbReference type="ARBA" id="ARBA00009772"/>
    </source>
</evidence>
<keyword evidence="4 10" id="KW-1003">Cell membrane</keyword>
<comment type="subcellular location">
    <subcellularLocation>
        <location evidence="10">Cell membrane</location>
        <topology evidence="10">Multi-pass membrane protein</topology>
    </subcellularLocation>
    <subcellularLocation>
        <location evidence="10">Bacterial flagellum basal body</location>
    </subcellularLocation>
</comment>
<feature type="transmembrane region" description="Helical" evidence="10">
    <location>
        <begin position="167"/>
        <end position="200"/>
    </location>
</feature>
<evidence type="ECO:0000256" key="3">
    <source>
        <dbReference type="ARBA" id="ARBA00021717"/>
    </source>
</evidence>
<gene>
    <name evidence="11" type="ORF">M2A_1219</name>
</gene>
<keyword evidence="11" id="KW-0282">Flagellum</keyword>
<evidence type="ECO:0000256" key="10">
    <source>
        <dbReference type="RuleBase" id="RU362071"/>
    </source>
</evidence>